<evidence type="ECO:0000313" key="2">
    <source>
        <dbReference type="Proteomes" id="UP000176998"/>
    </source>
</evidence>
<dbReference type="EMBL" id="MJBS01000021">
    <property type="protein sequence ID" value="OHF01242.1"/>
    <property type="molecule type" value="Genomic_DNA"/>
</dbReference>
<proteinExistence type="predicted"/>
<evidence type="ECO:0000313" key="1">
    <source>
        <dbReference type="EMBL" id="OHF01242.1"/>
    </source>
</evidence>
<dbReference type="Proteomes" id="UP000176998">
    <property type="component" value="Unassembled WGS sequence"/>
</dbReference>
<reference evidence="1 2" key="1">
    <citation type="submission" date="2016-09" db="EMBL/GenBank/DDBJ databases">
        <authorList>
            <person name="Capua I."/>
            <person name="De Benedictis P."/>
            <person name="Joannis T."/>
            <person name="Lombin L.H."/>
            <person name="Cattoli G."/>
        </authorList>
    </citation>
    <scope>NUCLEOTIDE SEQUENCE [LARGE SCALE GENOMIC DNA]</scope>
    <source>
        <strain evidence="1 2">IMI 309357</strain>
    </source>
</reference>
<comment type="caution">
    <text evidence="1">The sequence shown here is derived from an EMBL/GenBank/DDBJ whole genome shotgun (WGS) entry which is preliminary data.</text>
</comment>
<organism evidence="1 2">
    <name type="scientific">Colletotrichum orchidophilum</name>
    <dbReference type="NCBI Taxonomy" id="1209926"/>
    <lineage>
        <taxon>Eukaryota</taxon>
        <taxon>Fungi</taxon>
        <taxon>Dikarya</taxon>
        <taxon>Ascomycota</taxon>
        <taxon>Pezizomycotina</taxon>
        <taxon>Sordariomycetes</taxon>
        <taxon>Hypocreomycetidae</taxon>
        <taxon>Glomerellales</taxon>
        <taxon>Glomerellaceae</taxon>
        <taxon>Colletotrichum</taxon>
    </lineage>
</organism>
<gene>
    <name evidence="1" type="ORF">CORC01_03557</name>
</gene>
<accession>A0A1G4BII1</accession>
<sequence length="74" mass="8151">MTPADHRLRRWNLLGSGGNAGNVGQAGAQFRNPEPLQARHGNRQAQSGFSLTPLHVVKAIRHSVIKLTVSWRVM</sequence>
<dbReference type="AlphaFoldDB" id="A0A1G4BII1"/>
<keyword evidence="2" id="KW-1185">Reference proteome</keyword>
<dbReference type="GeneID" id="34556716"/>
<dbReference type="RefSeq" id="XP_022478384.1">
    <property type="nucleotide sequence ID" value="XM_022615206.1"/>
</dbReference>
<protein>
    <submittedName>
        <fullName evidence="1">Uncharacterized protein</fullName>
    </submittedName>
</protein>
<name>A0A1G4BII1_9PEZI</name>